<keyword evidence="2" id="KW-0472">Membrane</keyword>
<organism evidence="3 4">
    <name type="scientific">Tetrapyrgos nigripes</name>
    <dbReference type="NCBI Taxonomy" id="182062"/>
    <lineage>
        <taxon>Eukaryota</taxon>
        <taxon>Fungi</taxon>
        <taxon>Dikarya</taxon>
        <taxon>Basidiomycota</taxon>
        <taxon>Agaricomycotina</taxon>
        <taxon>Agaricomycetes</taxon>
        <taxon>Agaricomycetidae</taxon>
        <taxon>Agaricales</taxon>
        <taxon>Marasmiineae</taxon>
        <taxon>Marasmiaceae</taxon>
        <taxon>Tetrapyrgos</taxon>
    </lineage>
</organism>
<dbReference type="EMBL" id="JAACJM010000017">
    <property type="protein sequence ID" value="KAF5368090.1"/>
    <property type="molecule type" value="Genomic_DNA"/>
</dbReference>
<feature type="compositionally biased region" description="Low complexity" evidence="1">
    <location>
        <begin position="928"/>
        <end position="939"/>
    </location>
</feature>
<feature type="compositionally biased region" description="Low complexity" evidence="1">
    <location>
        <begin position="953"/>
        <end position="981"/>
    </location>
</feature>
<feature type="compositionally biased region" description="Low complexity" evidence="1">
    <location>
        <begin position="778"/>
        <end position="788"/>
    </location>
</feature>
<feature type="transmembrane region" description="Helical" evidence="2">
    <location>
        <begin position="346"/>
        <end position="372"/>
    </location>
</feature>
<feature type="compositionally biased region" description="Polar residues" evidence="1">
    <location>
        <begin position="1259"/>
        <end position="1268"/>
    </location>
</feature>
<feature type="compositionally biased region" description="Basic and acidic residues" evidence="1">
    <location>
        <begin position="1237"/>
        <end position="1246"/>
    </location>
</feature>
<feature type="transmembrane region" description="Helical" evidence="2">
    <location>
        <begin position="429"/>
        <end position="448"/>
    </location>
</feature>
<feature type="region of interest" description="Disordered" evidence="1">
    <location>
        <begin position="734"/>
        <end position="753"/>
    </location>
</feature>
<evidence type="ECO:0000313" key="3">
    <source>
        <dbReference type="EMBL" id="KAF5368090.1"/>
    </source>
</evidence>
<comment type="caution">
    <text evidence="3">The sequence shown here is derived from an EMBL/GenBank/DDBJ whole genome shotgun (WGS) entry which is preliminary data.</text>
</comment>
<keyword evidence="4" id="KW-1185">Reference proteome</keyword>
<evidence type="ECO:0000256" key="2">
    <source>
        <dbReference type="SAM" id="Phobius"/>
    </source>
</evidence>
<feature type="compositionally biased region" description="Basic and acidic residues" evidence="1">
    <location>
        <begin position="913"/>
        <end position="922"/>
    </location>
</feature>
<feature type="compositionally biased region" description="Polar residues" evidence="1">
    <location>
        <begin position="898"/>
        <end position="911"/>
    </location>
</feature>
<feature type="region of interest" description="Disordered" evidence="1">
    <location>
        <begin position="758"/>
        <end position="1373"/>
    </location>
</feature>
<feature type="compositionally biased region" description="Polar residues" evidence="1">
    <location>
        <begin position="1063"/>
        <end position="1084"/>
    </location>
</feature>
<feature type="compositionally biased region" description="Low complexity" evidence="1">
    <location>
        <begin position="709"/>
        <end position="724"/>
    </location>
</feature>
<feature type="compositionally biased region" description="Basic and acidic residues" evidence="1">
    <location>
        <begin position="1290"/>
        <end position="1300"/>
    </location>
</feature>
<feature type="compositionally biased region" description="Polar residues" evidence="1">
    <location>
        <begin position="829"/>
        <end position="847"/>
    </location>
</feature>
<evidence type="ECO:0000313" key="4">
    <source>
        <dbReference type="Proteomes" id="UP000559256"/>
    </source>
</evidence>
<sequence length="1373" mass="148975">MEILCDGRRSNEKSRNFTSCTDTTTSLSFFASSAALLLKTTHFGHSFSAFDAVYLSWRRKEATSKSGISFTEVFVWVRVPEKGGPLFGYRRLKYYLLDQLPPQHEANAFNHLLSSRPLAVLIVLDVDGDDGGPKSPKKSTKRLLDAFLPRSFNVFCLNVPLTPVMFRFSRFSRQPTPEVPNPNIDSPAESESFVEVQGDTDEPSPSSPNHMSKDSEGYPSWLPQRPPPPVPASTIHGSIMTDSPAPTPAPTDPSYFMGMGGRKPTPRSVRVVSMQQGDEKEPDPTDQTRGGQNRIWSRAMASALSPTVFSGEGAVPTMRLQQPKFRSRGTNFDLLRNPSITTRIYFYLYPILVFAHIPLQTFFDFNAAFMLIQVSKFPDPEAPGVPGHGRNWALGAAAYIACWFTWILVVVIYELVYSFIRRWRTKRPAIYPIYMSAPAFTFASLTSYTHFCFLHHVRYTAFFGETGSIRDGLAETFYFYSQNLPTIALLLPRAALALALLLTFSSPSPNVVALADAGISRRDPTFFRVEDGTLTGYARGVLIANAAWAAWRALVLIGSWLGLWILSGQGFGGLCGPRYRWEEEDQEKSFARASVYSDNLSDIDRQSILPWSWRDRTRLRITDAYEFCLVSVRPTASRWGYGQKRDPSPDASALLGNAGLPSPGGFEGIDKLMAAVGLPSAVDVEVRLQQQQQRRNILSDDFFRTPVQTPGAGPSGTTGRTTPPDLAAVIPKVVQRASREPSSTGPLTKLPYPFSAAGGAAQVSSEDERIPFPPSPSVPSFKESSTGSGRRKRRSPGQTSAEEHDEEAGEAEEEEEDEEDDEEEEEDTTNGTSEDPSSERASGSMSSLGRPVSSRYPFQFRQPTRGGASYSSGTRSNVTHSHSNSNSNSHNSNSQSNGRSIASGVSHTTHSTRYRESTDSHSPRSLYTSGGSSVPSPTSMRDMGLPMPPRHPQGSARQGRGRARAGTIPSPSVASSPSVSVDFPRRSRARTRGDSETYSSIRAGVAPGRSSPEPEPAVYSSDLEREEDDFFDDDADESGMMEQPEPEGSQEAAENDDQLGLLTPSQGPSPKSSFTALRTRASTLSSGHRRSFGSSSGSGSRSGDNSRTNSHSGSSSGRSRTNSISMAITGARSRAQSLLQNVGSASRSSLELAVRRSRANSSMARLEEDSPYFSDRTGSHSRSGSGSDALENYTFGQPIPGNPLRTQWRNREDRVVEEEPQSPTSSRASGDVPAPRQTEEQEHEVPVEPIVGSAHALRPSQSNLSAGTAPSLFASSAGYPPSLPPSEPTLHGHDEGREPEPSGGLAIPGSAQREASPPTSTSSPPDISTAAASFITGPATIEGATTDDSGRTVSSWGDISHMVDRAGGTWRPA</sequence>
<dbReference type="OrthoDB" id="2575061at2759"/>
<feature type="compositionally biased region" description="Acidic residues" evidence="1">
    <location>
        <begin position="803"/>
        <end position="828"/>
    </location>
</feature>
<proteinExistence type="predicted"/>
<reference evidence="3 4" key="1">
    <citation type="journal article" date="2020" name="ISME J.">
        <title>Uncovering the hidden diversity of litter-decomposition mechanisms in mushroom-forming fungi.</title>
        <authorList>
            <person name="Floudas D."/>
            <person name="Bentzer J."/>
            <person name="Ahren D."/>
            <person name="Johansson T."/>
            <person name="Persson P."/>
            <person name="Tunlid A."/>
        </authorList>
    </citation>
    <scope>NUCLEOTIDE SEQUENCE [LARGE SCALE GENOMIC DNA]</scope>
    <source>
        <strain evidence="3 4">CBS 291.85</strain>
    </source>
</reference>
<protein>
    <submittedName>
        <fullName evidence="3">Uncharacterized protein</fullName>
    </submittedName>
</protein>
<accession>A0A8H5LS63</accession>
<dbReference type="Proteomes" id="UP000559256">
    <property type="component" value="Unassembled WGS sequence"/>
</dbReference>
<feature type="transmembrane region" description="Helical" evidence="2">
    <location>
        <begin position="392"/>
        <end position="417"/>
    </location>
</feature>
<keyword evidence="2" id="KW-1133">Transmembrane helix</keyword>
<feature type="region of interest" description="Disordered" evidence="1">
    <location>
        <begin position="703"/>
        <end position="725"/>
    </location>
</feature>
<feature type="compositionally biased region" description="Low complexity" evidence="1">
    <location>
        <begin position="876"/>
        <end position="897"/>
    </location>
</feature>
<feature type="compositionally biased region" description="Polar residues" evidence="1">
    <location>
        <begin position="1134"/>
        <end position="1149"/>
    </location>
</feature>
<feature type="compositionally biased region" description="Low complexity" evidence="1">
    <location>
        <begin position="1174"/>
        <end position="1188"/>
    </location>
</feature>
<keyword evidence="2" id="KW-0812">Transmembrane</keyword>
<evidence type="ECO:0000256" key="1">
    <source>
        <dbReference type="SAM" id="MobiDB-lite"/>
    </source>
</evidence>
<feature type="compositionally biased region" description="Low complexity" evidence="1">
    <location>
        <begin position="1092"/>
        <end position="1125"/>
    </location>
</feature>
<feature type="region of interest" description="Disordered" evidence="1">
    <location>
        <begin position="173"/>
        <end position="292"/>
    </location>
</feature>
<feature type="compositionally biased region" description="Low complexity" evidence="1">
    <location>
        <begin position="1315"/>
        <end position="1333"/>
    </location>
</feature>
<gene>
    <name evidence="3" type="ORF">D9758_004410</name>
</gene>
<name>A0A8H5LS63_9AGAR</name>
<feature type="compositionally biased region" description="Acidic residues" evidence="1">
    <location>
        <begin position="1024"/>
        <end position="1039"/>
    </location>
</feature>